<dbReference type="Gene3D" id="1.10.10.60">
    <property type="entry name" value="Homeodomain-like"/>
    <property type="match status" value="1"/>
</dbReference>
<feature type="domain" description="HTH CENPB-type" evidence="4">
    <location>
        <begin position="45"/>
        <end position="122"/>
    </location>
</feature>
<evidence type="ECO:0000256" key="3">
    <source>
        <dbReference type="ARBA" id="ARBA00023242"/>
    </source>
</evidence>
<evidence type="ECO:0000256" key="1">
    <source>
        <dbReference type="ARBA" id="ARBA00004123"/>
    </source>
</evidence>
<reference evidence="5" key="2">
    <citation type="submission" date="2017-10" db="EMBL/GenBank/DDBJ databases">
        <title>Ladona fulva Genome sequencing and assembly.</title>
        <authorList>
            <person name="Murali S."/>
            <person name="Richards S."/>
            <person name="Bandaranaike D."/>
            <person name="Bellair M."/>
            <person name="Blankenburg K."/>
            <person name="Chao H."/>
            <person name="Dinh H."/>
            <person name="Doddapaneni H."/>
            <person name="Dugan-Rocha S."/>
            <person name="Elkadiri S."/>
            <person name="Gnanaolivu R."/>
            <person name="Hernandez B."/>
            <person name="Skinner E."/>
            <person name="Javaid M."/>
            <person name="Lee S."/>
            <person name="Li M."/>
            <person name="Ming W."/>
            <person name="Munidasa M."/>
            <person name="Muniz J."/>
            <person name="Nguyen L."/>
            <person name="Hughes D."/>
            <person name="Osuji N."/>
            <person name="Pu L.-L."/>
            <person name="Puazo M."/>
            <person name="Qu C."/>
            <person name="Quiroz J."/>
            <person name="Raj R."/>
            <person name="Weissenberger G."/>
            <person name="Xin Y."/>
            <person name="Zou X."/>
            <person name="Han Y."/>
            <person name="Worley K."/>
            <person name="Muzny D."/>
            <person name="Gibbs R."/>
        </authorList>
    </citation>
    <scope>NUCLEOTIDE SEQUENCE</scope>
    <source>
        <strain evidence="5">Sampled in the wild</strain>
    </source>
</reference>
<keyword evidence="2" id="KW-0238">DNA-binding</keyword>
<organism evidence="5 6">
    <name type="scientific">Ladona fulva</name>
    <name type="common">Scarce chaser dragonfly</name>
    <name type="synonym">Libellula fulva</name>
    <dbReference type="NCBI Taxonomy" id="123851"/>
    <lineage>
        <taxon>Eukaryota</taxon>
        <taxon>Metazoa</taxon>
        <taxon>Ecdysozoa</taxon>
        <taxon>Arthropoda</taxon>
        <taxon>Hexapoda</taxon>
        <taxon>Insecta</taxon>
        <taxon>Pterygota</taxon>
        <taxon>Palaeoptera</taxon>
        <taxon>Odonata</taxon>
        <taxon>Epiprocta</taxon>
        <taxon>Anisoptera</taxon>
        <taxon>Libelluloidea</taxon>
        <taxon>Libellulidae</taxon>
        <taxon>Ladona</taxon>
    </lineage>
</organism>
<gene>
    <name evidence="5" type="ORF">J437_LFUL008587</name>
</gene>
<dbReference type="InterPro" id="IPR006600">
    <property type="entry name" value="HTH_CenpB_DNA-bd_dom"/>
</dbReference>
<comment type="subcellular location">
    <subcellularLocation>
        <location evidence="1">Nucleus</location>
    </subcellularLocation>
</comment>
<dbReference type="PANTHER" id="PTHR19303">
    <property type="entry name" value="TRANSPOSON"/>
    <property type="match status" value="1"/>
</dbReference>
<dbReference type="PANTHER" id="PTHR19303:SF71">
    <property type="entry name" value="ZINC FINGER PHD-TYPE DOMAIN-CONTAINING PROTEIN"/>
    <property type="match status" value="1"/>
</dbReference>
<dbReference type="Pfam" id="PF03184">
    <property type="entry name" value="DDE_1"/>
    <property type="match status" value="1"/>
</dbReference>
<sequence length="277" mass="30858">MSNAIEAVENGMPVKTASRNFGVPRMSLKRRVTSKNVAAVLVNTVLGNYKPVFNQAQEEELVNNILEMETRFYGTTLRDVRSLAFQLAEKNGIPHPFSSELGLAGEDWLLGFRRRHPEVSLRVPESTSAARPVVTQFFKILGECPPGILAKRGRRQVGRIVSGERGETTTAVICMSAGGTFVPPMLIFPRKRMKAELMDGAPPGTIFACNSSGWMRLEVFETWFHHFIQHAKPSKEDPALLLMDGHLSHTKNLKVIEAARTHFVTIVCLPPRCTHKL</sequence>
<dbReference type="PROSITE" id="PS51253">
    <property type="entry name" value="HTH_CENPB"/>
    <property type="match status" value="1"/>
</dbReference>
<evidence type="ECO:0000313" key="6">
    <source>
        <dbReference type="Proteomes" id="UP000792457"/>
    </source>
</evidence>
<evidence type="ECO:0000259" key="4">
    <source>
        <dbReference type="PROSITE" id="PS51253"/>
    </source>
</evidence>
<dbReference type="GO" id="GO:0003677">
    <property type="term" value="F:DNA binding"/>
    <property type="evidence" value="ECO:0007669"/>
    <property type="project" value="UniProtKB-KW"/>
</dbReference>
<keyword evidence="3" id="KW-0539">Nucleus</keyword>
<dbReference type="OrthoDB" id="6766063at2759"/>
<dbReference type="Pfam" id="PF05225">
    <property type="entry name" value="HTH_psq"/>
    <property type="match status" value="1"/>
</dbReference>
<dbReference type="Proteomes" id="UP000792457">
    <property type="component" value="Unassembled WGS sequence"/>
</dbReference>
<reference evidence="5" key="1">
    <citation type="submission" date="2013-04" db="EMBL/GenBank/DDBJ databases">
        <authorList>
            <person name="Qu J."/>
            <person name="Murali S.C."/>
            <person name="Bandaranaike D."/>
            <person name="Bellair M."/>
            <person name="Blankenburg K."/>
            <person name="Chao H."/>
            <person name="Dinh H."/>
            <person name="Doddapaneni H."/>
            <person name="Downs B."/>
            <person name="Dugan-Rocha S."/>
            <person name="Elkadiri S."/>
            <person name="Gnanaolivu R.D."/>
            <person name="Hernandez B."/>
            <person name="Javaid M."/>
            <person name="Jayaseelan J.C."/>
            <person name="Lee S."/>
            <person name="Li M."/>
            <person name="Ming W."/>
            <person name="Munidasa M."/>
            <person name="Muniz J."/>
            <person name="Nguyen L."/>
            <person name="Ongeri F."/>
            <person name="Osuji N."/>
            <person name="Pu L.-L."/>
            <person name="Puazo M."/>
            <person name="Qu C."/>
            <person name="Quiroz J."/>
            <person name="Raj R."/>
            <person name="Weissenberger G."/>
            <person name="Xin Y."/>
            <person name="Zou X."/>
            <person name="Han Y."/>
            <person name="Richards S."/>
            <person name="Worley K."/>
            <person name="Muzny D."/>
            <person name="Gibbs R."/>
        </authorList>
    </citation>
    <scope>NUCLEOTIDE SEQUENCE</scope>
    <source>
        <strain evidence="5">Sampled in the wild</strain>
    </source>
</reference>
<accession>A0A8K0NZ05</accession>
<keyword evidence="6" id="KW-1185">Reference proteome</keyword>
<dbReference type="GO" id="GO:0005634">
    <property type="term" value="C:nucleus"/>
    <property type="evidence" value="ECO:0007669"/>
    <property type="project" value="UniProtKB-SubCell"/>
</dbReference>
<evidence type="ECO:0000313" key="5">
    <source>
        <dbReference type="EMBL" id="KAG8229655.1"/>
    </source>
</evidence>
<dbReference type="AlphaFoldDB" id="A0A8K0NZ05"/>
<dbReference type="InterPro" id="IPR007889">
    <property type="entry name" value="HTH_Psq"/>
</dbReference>
<comment type="caution">
    <text evidence="5">The sequence shown here is derived from an EMBL/GenBank/DDBJ whole genome shotgun (WGS) entry which is preliminary data.</text>
</comment>
<dbReference type="InterPro" id="IPR004875">
    <property type="entry name" value="DDE_SF_endonuclease_dom"/>
</dbReference>
<name>A0A8K0NZ05_LADFU</name>
<protein>
    <recommendedName>
        <fullName evidence="4">HTH CENPB-type domain-containing protein</fullName>
    </recommendedName>
</protein>
<dbReference type="InterPro" id="IPR050863">
    <property type="entry name" value="CenT-Element_Derived"/>
</dbReference>
<evidence type="ECO:0000256" key="2">
    <source>
        <dbReference type="ARBA" id="ARBA00023125"/>
    </source>
</evidence>
<proteinExistence type="predicted"/>
<dbReference type="EMBL" id="KZ308438">
    <property type="protein sequence ID" value="KAG8229655.1"/>
    <property type="molecule type" value="Genomic_DNA"/>
</dbReference>